<evidence type="ECO:0000313" key="12">
    <source>
        <dbReference type="Proteomes" id="UP000283586"/>
    </source>
</evidence>
<feature type="domain" description="ABC transporter" evidence="4">
    <location>
        <begin position="6"/>
        <end position="228"/>
    </location>
</feature>
<dbReference type="EMBL" id="WGGT01000002">
    <property type="protein sequence ID" value="MVQ44597.1"/>
    <property type="molecule type" value="Genomic_DNA"/>
</dbReference>
<reference evidence="5 15" key="2">
    <citation type="journal article" date="2019" name="Nat. Med.">
        <title>A library of human gut bacterial isolates paired with longitudinal multiomics data enables mechanistic microbiome research.</title>
        <authorList>
            <person name="Poyet M."/>
            <person name="Groussin M."/>
            <person name="Gibbons S.M."/>
            <person name="Avila-Pacheco J."/>
            <person name="Jiang X."/>
            <person name="Kearney S.M."/>
            <person name="Perrotta A.R."/>
            <person name="Berdy B."/>
            <person name="Zhao S."/>
            <person name="Lieberman T.D."/>
            <person name="Swanson P.K."/>
            <person name="Smith M."/>
            <person name="Roesemann S."/>
            <person name="Alexander J.E."/>
            <person name="Rich S.A."/>
            <person name="Livny J."/>
            <person name="Vlamakis H."/>
            <person name="Clish C."/>
            <person name="Bullock K."/>
            <person name="Deik A."/>
            <person name="Scott J."/>
            <person name="Pierce K.A."/>
            <person name="Xavier R.J."/>
            <person name="Alm E.J."/>
        </authorList>
    </citation>
    <scope>NUCLEOTIDE SEQUENCE [LARGE SCALE GENOMIC DNA]</scope>
    <source>
        <strain evidence="5 15">BIOML-A1</strain>
    </source>
</reference>
<evidence type="ECO:0000256" key="1">
    <source>
        <dbReference type="ARBA" id="ARBA00022448"/>
    </source>
</evidence>
<dbReference type="PROSITE" id="PS50893">
    <property type="entry name" value="ABC_TRANSPORTER_2"/>
    <property type="match status" value="1"/>
</dbReference>
<dbReference type="Proteomes" id="UP000284465">
    <property type="component" value="Unassembled WGS sequence"/>
</dbReference>
<dbReference type="Proteomes" id="UP000478483">
    <property type="component" value="Unassembled WGS sequence"/>
</dbReference>
<keyword evidence="3 6" id="KW-0067">ATP-binding</keyword>
<evidence type="ECO:0000313" key="16">
    <source>
        <dbReference type="Proteomes" id="UP000479531"/>
    </source>
</evidence>
<evidence type="ECO:0000313" key="6">
    <source>
        <dbReference type="EMBL" id="MVQ44597.1"/>
    </source>
</evidence>
<evidence type="ECO:0000259" key="4">
    <source>
        <dbReference type="PROSITE" id="PS50893"/>
    </source>
</evidence>
<evidence type="ECO:0000313" key="14">
    <source>
        <dbReference type="Proteomes" id="UP000284465"/>
    </source>
</evidence>
<evidence type="ECO:0000313" key="7">
    <source>
        <dbReference type="EMBL" id="RHA67861.1"/>
    </source>
</evidence>
<dbReference type="InterPro" id="IPR051782">
    <property type="entry name" value="ABC_Transporter_VariousFunc"/>
</dbReference>
<dbReference type="SUPFAM" id="SSF52540">
    <property type="entry name" value="P-loop containing nucleoside triphosphate hydrolases"/>
    <property type="match status" value="1"/>
</dbReference>
<evidence type="ECO:0000313" key="9">
    <source>
        <dbReference type="EMBL" id="RHG25239.1"/>
    </source>
</evidence>
<dbReference type="OrthoDB" id="9804819at2"/>
<name>A0A1Q6SI23_9FIRM</name>
<evidence type="ECO:0000256" key="3">
    <source>
        <dbReference type="ARBA" id="ARBA00022840"/>
    </source>
</evidence>
<dbReference type="GO" id="GO:0016887">
    <property type="term" value="F:ATP hydrolysis activity"/>
    <property type="evidence" value="ECO:0007669"/>
    <property type="project" value="InterPro"/>
</dbReference>
<reference evidence="11 12" key="1">
    <citation type="submission" date="2018-08" db="EMBL/GenBank/DDBJ databases">
        <title>A genome reference for cultivated species of the human gut microbiota.</title>
        <authorList>
            <person name="Zou Y."/>
            <person name="Xue W."/>
            <person name="Luo G."/>
        </authorList>
    </citation>
    <scope>NUCLEOTIDE SEQUENCE [LARGE SCALE GENOMIC DNA]</scope>
    <source>
        <strain evidence="10 12">AF31-21AC</strain>
        <strain evidence="9 13">AM22-21LB</strain>
        <strain evidence="8 11">AM37-1AC</strain>
        <strain evidence="7 14">AM43-11</strain>
    </source>
</reference>
<dbReference type="EMBL" id="WNAJ01000032">
    <property type="protein sequence ID" value="MTR86902.1"/>
    <property type="molecule type" value="Genomic_DNA"/>
</dbReference>
<evidence type="ECO:0000313" key="11">
    <source>
        <dbReference type="Proteomes" id="UP000283513"/>
    </source>
</evidence>
<organism evidence="6 16">
    <name type="scientific">Roseburia intestinalis</name>
    <dbReference type="NCBI Taxonomy" id="166486"/>
    <lineage>
        <taxon>Bacteria</taxon>
        <taxon>Bacillati</taxon>
        <taxon>Bacillota</taxon>
        <taxon>Clostridia</taxon>
        <taxon>Lachnospirales</taxon>
        <taxon>Lachnospiraceae</taxon>
        <taxon>Roseburia</taxon>
    </lineage>
</organism>
<dbReference type="Proteomes" id="UP000479531">
    <property type="component" value="Unassembled WGS sequence"/>
</dbReference>
<dbReference type="PANTHER" id="PTHR42939:SF1">
    <property type="entry name" value="ABC TRANSPORTER ATP-BINDING PROTEIN ALBC-RELATED"/>
    <property type="match status" value="1"/>
</dbReference>
<evidence type="ECO:0000313" key="5">
    <source>
        <dbReference type="EMBL" id="MTR86902.1"/>
    </source>
</evidence>
<sequence>MMGTLLECKDLTKSFSGKTAIDHIDLSIESGHIIGLLGPNGSGKTTLIKMINGLLTPTSGTLYYKENPIGVESKRHISYLPDHSYLNMNQRVKEIIAFFQDFYEDFDSERAYDMLQKLNINPNDSLKSMSKGTKEKVQLILVMSRKAELYILDEPIAGVDPAARDYILDVILTNYDPSASILISTHLIADIENILDQVIFIQNGQIRLSSSVDDIRAEEGKSVDALFREVFRC</sequence>
<evidence type="ECO:0000313" key="10">
    <source>
        <dbReference type="EMBL" id="RHN04364.1"/>
    </source>
</evidence>
<dbReference type="InterPro" id="IPR027417">
    <property type="entry name" value="P-loop_NTPase"/>
</dbReference>
<dbReference type="InterPro" id="IPR003593">
    <property type="entry name" value="AAA+_ATPase"/>
</dbReference>
<dbReference type="PANTHER" id="PTHR42939">
    <property type="entry name" value="ABC TRANSPORTER ATP-BINDING PROTEIN ALBC-RELATED"/>
    <property type="match status" value="1"/>
</dbReference>
<dbReference type="GO" id="GO:0005524">
    <property type="term" value="F:ATP binding"/>
    <property type="evidence" value="ECO:0007669"/>
    <property type="project" value="UniProtKB-KW"/>
</dbReference>
<dbReference type="Gene3D" id="3.40.50.300">
    <property type="entry name" value="P-loop containing nucleotide triphosphate hydrolases"/>
    <property type="match status" value="1"/>
</dbReference>
<keyword evidence="2" id="KW-0547">Nucleotide-binding</keyword>
<dbReference type="EMBL" id="QRQN01000026">
    <property type="protein sequence ID" value="RHN04364.1"/>
    <property type="molecule type" value="Genomic_DNA"/>
</dbReference>
<evidence type="ECO:0000313" key="8">
    <source>
        <dbReference type="EMBL" id="RHC14489.1"/>
    </source>
</evidence>
<dbReference type="EMBL" id="QSHO01000016">
    <property type="protein sequence ID" value="RHC14489.1"/>
    <property type="molecule type" value="Genomic_DNA"/>
</dbReference>
<dbReference type="EMBL" id="QSFP01000006">
    <property type="protein sequence ID" value="RHA67861.1"/>
    <property type="molecule type" value="Genomic_DNA"/>
</dbReference>
<evidence type="ECO:0000256" key="2">
    <source>
        <dbReference type="ARBA" id="ARBA00022741"/>
    </source>
</evidence>
<evidence type="ECO:0000313" key="13">
    <source>
        <dbReference type="Proteomes" id="UP000284051"/>
    </source>
</evidence>
<dbReference type="Pfam" id="PF00005">
    <property type="entry name" value="ABC_tran"/>
    <property type="match status" value="1"/>
</dbReference>
<gene>
    <name evidence="9" type="ORF">DW264_17485</name>
    <name evidence="8" type="ORF">DW856_15915</name>
    <name evidence="7" type="ORF">DW927_06810</name>
    <name evidence="10" type="ORF">DWZ31_16730</name>
    <name evidence="6" type="ORF">GCK47_02455</name>
    <name evidence="5" type="ORF">GMD50_18070</name>
</gene>
<dbReference type="Proteomes" id="UP000284051">
    <property type="component" value="Unassembled WGS sequence"/>
</dbReference>
<evidence type="ECO:0000313" key="15">
    <source>
        <dbReference type="Proteomes" id="UP000478483"/>
    </source>
</evidence>
<dbReference type="Proteomes" id="UP000283586">
    <property type="component" value="Unassembled WGS sequence"/>
</dbReference>
<accession>A0A1Q6SI23</accession>
<dbReference type="SMART" id="SM00382">
    <property type="entry name" value="AAA"/>
    <property type="match status" value="1"/>
</dbReference>
<dbReference type="AlphaFoldDB" id="A0A1Q6SI23"/>
<dbReference type="EMBL" id="QRID01000027">
    <property type="protein sequence ID" value="RHG25239.1"/>
    <property type="molecule type" value="Genomic_DNA"/>
</dbReference>
<protein>
    <submittedName>
        <fullName evidence="7">ABC transporter ATP-binding protein</fullName>
    </submittedName>
    <submittedName>
        <fullName evidence="6">ATP-binding cassette domain-containing protein</fullName>
    </submittedName>
</protein>
<proteinExistence type="predicted"/>
<dbReference type="Proteomes" id="UP000283513">
    <property type="component" value="Unassembled WGS sequence"/>
</dbReference>
<reference evidence="6 16" key="3">
    <citation type="submission" date="2019-10" db="EMBL/GenBank/DDBJ databases">
        <title>Roseburia spp. ameliorate alcoholic fatty liver via restoration of gut barrier function.</title>
        <authorList>
            <person name="Seo B."/>
            <person name="Ko G."/>
        </authorList>
    </citation>
    <scope>NUCLEOTIDE SEQUENCE [LARGE SCALE GENOMIC DNA]</scope>
    <source>
        <strain evidence="6 16">SNUG30017</strain>
    </source>
</reference>
<keyword evidence="1" id="KW-0813">Transport</keyword>
<dbReference type="CDD" id="cd03230">
    <property type="entry name" value="ABC_DR_subfamily_A"/>
    <property type="match status" value="1"/>
</dbReference>
<comment type="caution">
    <text evidence="6">The sequence shown here is derived from an EMBL/GenBank/DDBJ whole genome shotgun (WGS) entry which is preliminary data.</text>
</comment>
<dbReference type="InterPro" id="IPR003439">
    <property type="entry name" value="ABC_transporter-like_ATP-bd"/>
</dbReference>